<dbReference type="PANTHER" id="PTHR12790:SF0">
    <property type="entry name" value="RNA POLYMERASE I-SPECIFIC TRANSCRIPTION INITIATION FACTOR RRN3-RELATED"/>
    <property type="match status" value="1"/>
</dbReference>
<dbReference type="GO" id="GO:0006361">
    <property type="term" value="P:transcription initiation at RNA polymerase I promoter"/>
    <property type="evidence" value="ECO:0007669"/>
    <property type="project" value="EnsemblFungi"/>
</dbReference>
<dbReference type="GeneID" id="34517536"/>
<accession>W6MQG2</accession>
<feature type="region of interest" description="Disordered" evidence="2">
    <location>
        <begin position="1"/>
        <end position="27"/>
    </location>
</feature>
<comment type="similarity">
    <text evidence="1">Belongs to the RRN3 family.</text>
</comment>
<protein>
    <recommendedName>
        <fullName evidence="5">RNA polymerase I-specific transcription initiation factor RRN3</fullName>
    </recommendedName>
</protein>
<dbReference type="GO" id="GO:0000182">
    <property type="term" value="F:rDNA binding"/>
    <property type="evidence" value="ECO:0007669"/>
    <property type="project" value="EnsemblFungi"/>
</dbReference>
<feature type="compositionally biased region" description="Basic and acidic residues" evidence="2">
    <location>
        <begin position="16"/>
        <end position="27"/>
    </location>
</feature>
<reference evidence="3" key="1">
    <citation type="submission" date="2013-12" db="EMBL/GenBank/DDBJ databases">
        <authorList>
            <person name="Genoscope - CEA"/>
        </authorList>
    </citation>
    <scope>NUCLEOTIDE SEQUENCE</scope>
    <source>
        <strain evidence="3">CBS 1993</strain>
    </source>
</reference>
<feature type="region of interest" description="Disordered" evidence="2">
    <location>
        <begin position="516"/>
        <end position="554"/>
    </location>
</feature>
<reference evidence="3" key="2">
    <citation type="submission" date="2014-02" db="EMBL/GenBank/DDBJ databases">
        <title>Complete DNA sequence of /Kuraishia capsulata/ illustrates novel genomic features among budding yeasts (/Saccharomycotina/).</title>
        <authorList>
            <person name="Morales L."/>
            <person name="Noel B."/>
            <person name="Porcel B."/>
            <person name="Marcet-Houben M."/>
            <person name="Hullo M-F."/>
            <person name="Sacerdot C."/>
            <person name="Tekaia F."/>
            <person name="Leh-Louis V."/>
            <person name="Despons L."/>
            <person name="Khanna V."/>
            <person name="Aury J-M."/>
            <person name="Barbe V."/>
            <person name="Couloux A."/>
            <person name="Labadie K."/>
            <person name="Pelletier E."/>
            <person name="Souciet J-L."/>
            <person name="Boekhout T."/>
            <person name="Gabaldon T."/>
            <person name="Wincker P."/>
            <person name="Dujon B."/>
        </authorList>
    </citation>
    <scope>NUCLEOTIDE SEQUENCE</scope>
    <source>
        <strain evidence="3">CBS 1993</strain>
    </source>
</reference>
<dbReference type="InterPro" id="IPR007991">
    <property type="entry name" value="RNA_pol_I_trans_ini_fac_RRN3"/>
</dbReference>
<organism evidence="3 4">
    <name type="scientific">Kuraishia capsulata CBS 1993</name>
    <dbReference type="NCBI Taxonomy" id="1382522"/>
    <lineage>
        <taxon>Eukaryota</taxon>
        <taxon>Fungi</taxon>
        <taxon>Dikarya</taxon>
        <taxon>Ascomycota</taxon>
        <taxon>Saccharomycotina</taxon>
        <taxon>Pichiomycetes</taxon>
        <taxon>Pichiales</taxon>
        <taxon>Pichiaceae</taxon>
        <taxon>Kuraishia</taxon>
    </lineage>
</organism>
<evidence type="ECO:0008006" key="5">
    <source>
        <dbReference type="Google" id="ProtNLM"/>
    </source>
</evidence>
<name>W6MQG2_9ASCO</name>
<keyword evidence="4" id="KW-1185">Reference proteome</keyword>
<dbReference type="GO" id="GO:0001042">
    <property type="term" value="F:RNA polymerase I core binding"/>
    <property type="evidence" value="ECO:0007669"/>
    <property type="project" value="EnsemblFungi"/>
</dbReference>
<dbReference type="HOGENOM" id="CLU_010579_2_0_1"/>
<proteinExistence type="inferred from homology"/>
<feature type="compositionally biased region" description="Polar residues" evidence="2">
    <location>
        <begin position="1"/>
        <end position="12"/>
    </location>
</feature>
<dbReference type="EMBL" id="HG793125">
    <property type="protein sequence ID" value="CDK24130.1"/>
    <property type="molecule type" value="Genomic_DNA"/>
</dbReference>
<dbReference type="GO" id="GO:0001179">
    <property type="term" value="F:RNA polymerase I general transcription initiation factor binding"/>
    <property type="evidence" value="ECO:0007669"/>
    <property type="project" value="EnsemblFungi"/>
</dbReference>
<dbReference type="RefSeq" id="XP_022456148.1">
    <property type="nucleotide sequence ID" value="XM_022604595.1"/>
</dbReference>
<dbReference type="Pfam" id="PF05327">
    <property type="entry name" value="RRN3"/>
    <property type="match status" value="1"/>
</dbReference>
<dbReference type="OrthoDB" id="26970at2759"/>
<gene>
    <name evidence="3" type="ORF">KUCA_T00000090001</name>
</gene>
<dbReference type="GO" id="GO:0005730">
    <property type="term" value="C:nucleolus"/>
    <property type="evidence" value="ECO:0007669"/>
    <property type="project" value="EnsemblFungi"/>
</dbReference>
<dbReference type="STRING" id="1382522.W6MQG2"/>
<dbReference type="AlphaFoldDB" id="W6MQG2"/>
<sequence>MISLQNMESTAVSGKRSADDDSSHDIRSSNKKFKRVVDHDFSSKMQINFVNSALTQLDRNDPSSIENLVEKLNLPESHPESYSIPHLTMVLNYLSNEMSRLDNRHCTELINAVLRLDWSQHLTEGRYVQAYSNFCKVLVSSIPKWSGSVFQKIVSEFTRFSQLSIHHGLIKFLLKIVPTGTSILLEKLQRSFPNRYMDKSQLVNYVENLLCVIDYSPELNYQIWCLIVENCIKMDVELQNELDDLDEDEEIETNDQVSNFTAKLDSLMLILLERFETEQDEKLRNFQNLMTVFKSHILSTHYTKCIQYLLFHLSQQNNEMIDSFLAMLLDTTFNPREVISNRIKSIQYVSSYVARSAKVTTAQIMFVLDYLMEWLEQFVAERESEIEANTISLTNFKLFYCVFQTVLYIFCFRCEALMETNVNWTRFFQRMVVSKFNPLRYCNETVVLIFARIAQKHDVCYCFSVIEQNKRSRLSGENSLVGLDSEFTDLESFFPFDPLILKSCQKKIKSLYIDWTDDSEGDDDSDDSNDDDDSEDDTASENESDDDDASSDSE</sequence>
<evidence type="ECO:0000313" key="3">
    <source>
        <dbReference type="EMBL" id="CDK24130.1"/>
    </source>
</evidence>
<evidence type="ECO:0000313" key="4">
    <source>
        <dbReference type="Proteomes" id="UP000019384"/>
    </source>
</evidence>
<evidence type="ECO:0000256" key="1">
    <source>
        <dbReference type="ARBA" id="ARBA00010098"/>
    </source>
</evidence>
<dbReference type="PANTHER" id="PTHR12790">
    <property type="entry name" value="TRANSCRIPTION INITIATION FACTOR IA RRN3"/>
    <property type="match status" value="1"/>
</dbReference>
<dbReference type="Proteomes" id="UP000019384">
    <property type="component" value="Unassembled WGS sequence"/>
</dbReference>
<dbReference type="GO" id="GO:0001181">
    <property type="term" value="F:RNA polymerase I general transcription initiation factor activity"/>
    <property type="evidence" value="ECO:0007669"/>
    <property type="project" value="EnsemblFungi"/>
</dbReference>
<evidence type="ECO:0000256" key="2">
    <source>
        <dbReference type="SAM" id="MobiDB-lite"/>
    </source>
</evidence>